<keyword evidence="1" id="KW-1133">Transmembrane helix</keyword>
<evidence type="ECO:0000256" key="1">
    <source>
        <dbReference type="SAM" id="Phobius"/>
    </source>
</evidence>
<protein>
    <submittedName>
        <fullName evidence="3">BAAT/acyl-CoA thioester hydrolase C-terminal domain protein</fullName>
    </submittedName>
</protein>
<dbReference type="GO" id="GO:0006637">
    <property type="term" value="P:acyl-CoA metabolic process"/>
    <property type="evidence" value="ECO:0007669"/>
    <property type="project" value="TreeGrafter"/>
</dbReference>
<feature type="domain" description="BAAT/Acyl-CoA thioester hydrolase C-terminal" evidence="2">
    <location>
        <begin position="128"/>
        <end position="297"/>
    </location>
</feature>
<comment type="caution">
    <text evidence="3">The sequence shown here is derived from an EMBL/GenBank/DDBJ whole genome shotgun (WGS) entry which is preliminary data.</text>
</comment>
<dbReference type="eggNOG" id="COG1073">
    <property type="taxonomic scope" value="Bacteria"/>
</dbReference>
<keyword evidence="1" id="KW-0472">Membrane</keyword>
<dbReference type="Gene3D" id="3.40.50.1820">
    <property type="entry name" value="alpha/beta hydrolase"/>
    <property type="match status" value="1"/>
</dbReference>
<dbReference type="PANTHER" id="PTHR10824">
    <property type="entry name" value="ACYL-COENZYME A THIOESTERASE-RELATED"/>
    <property type="match status" value="1"/>
</dbReference>
<dbReference type="RefSeq" id="WP_003080918.1">
    <property type="nucleotide sequence ID" value="NZ_AEUW02000001.1"/>
</dbReference>
<evidence type="ECO:0000259" key="2">
    <source>
        <dbReference type="Pfam" id="PF08840"/>
    </source>
</evidence>
<dbReference type="SUPFAM" id="SSF53474">
    <property type="entry name" value="alpha/beta-Hydrolases"/>
    <property type="match status" value="1"/>
</dbReference>
<accession>G5JYC3</accession>
<dbReference type="OrthoDB" id="8922993at2"/>
<reference evidence="3 4" key="1">
    <citation type="journal article" date="2014" name="Int. J. Syst. Evol. Microbiol.">
        <title>Phylogenomics and the dynamic genome evolution of the genus Streptococcus.</title>
        <authorList>
            <consortium name="The Broad Institute Genome Sequencing Platform"/>
            <person name="Richards V.P."/>
            <person name="Palmer S.R."/>
            <person name="Pavinski Bitar P.D."/>
            <person name="Qin X."/>
            <person name="Weinstock G.M."/>
            <person name="Highlander S.K."/>
            <person name="Town C.D."/>
            <person name="Burne R.A."/>
            <person name="Stanhope M.J."/>
        </authorList>
    </citation>
    <scope>NUCLEOTIDE SEQUENCE [LARGE SCALE GENOMIC DNA]</scope>
    <source>
        <strain evidence="3 4">NCTC 11558</strain>
    </source>
</reference>
<dbReference type="EMBL" id="AEUW02000001">
    <property type="protein sequence ID" value="EHJ52653.1"/>
    <property type="molecule type" value="Genomic_DNA"/>
</dbReference>
<proteinExistence type="predicted"/>
<evidence type="ECO:0000313" key="3">
    <source>
        <dbReference type="EMBL" id="EHJ52653.1"/>
    </source>
</evidence>
<gene>
    <name evidence="3" type="ORF">STRMA_0184</name>
</gene>
<organism evidence="3 4">
    <name type="scientific">Streptococcus macacae NCTC 11558</name>
    <dbReference type="NCBI Taxonomy" id="764298"/>
    <lineage>
        <taxon>Bacteria</taxon>
        <taxon>Bacillati</taxon>
        <taxon>Bacillota</taxon>
        <taxon>Bacilli</taxon>
        <taxon>Lactobacillales</taxon>
        <taxon>Streptococcaceae</taxon>
        <taxon>Streptococcus</taxon>
    </lineage>
</organism>
<dbReference type="GO" id="GO:0006631">
    <property type="term" value="P:fatty acid metabolic process"/>
    <property type="evidence" value="ECO:0007669"/>
    <property type="project" value="TreeGrafter"/>
</dbReference>
<keyword evidence="1" id="KW-0812">Transmembrane</keyword>
<name>G5JYC3_9STRE</name>
<dbReference type="InterPro" id="IPR029058">
    <property type="entry name" value="AB_hydrolase_fold"/>
</dbReference>
<keyword evidence="4" id="KW-1185">Reference proteome</keyword>
<dbReference type="PANTHER" id="PTHR10824:SF4">
    <property type="entry name" value="ACYL-COENZYME A THIOESTERASE 1-LIKE"/>
    <property type="match status" value="1"/>
</dbReference>
<dbReference type="GO" id="GO:0047617">
    <property type="term" value="F:fatty acyl-CoA hydrolase activity"/>
    <property type="evidence" value="ECO:0007669"/>
    <property type="project" value="TreeGrafter"/>
</dbReference>
<dbReference type="STRING" id="764298.STRMA_0184"/>
<evidence type="ECO:0000313" key="4">
    <source>
        <dbReference type="Proteomes" id="UP000003573"/>
    </source>
</evidence>
<dbReference type="InterPro" id="IPR014940">
    <property type="entry name" value="BAAT_C"/>
</dbReference>
<dbReference type="Pfam" id="PF08840">
    <property type="entry name" value="BAAT_C"/>
    <property type="match status" value="1"/>
</dbReference>
<keyword evidence="3" id="KW-0378">Hydrolase</keyword>
<dbReference type="AlphaFoldDB" id="G5JYC3"/>
<sequence length="339" mass="38194">MLITIGLGILFVIILGFLFILIMRFYHDVKYRSQRMDNIPAYYANPNELSLYKTDVAGLTIEHVTGDYLNGFKMIPNDIKHRGVVVTFGGSDGTPAYEQAVQLAKEGYQVLALFFFGMPNQQKTLARVPVEYYQEIESYISQHFNQPDVITLIGTSKGAEYALLLASLYDSIDNVVLYAPSSYVYAGLDFKDYSSSWSQNGEALPYLDVRSESSLKLFYDFLVKAPISYYNTYKQIIKKDKDSEEKRIKAEKTKANFLIFAGEKDAMWPSAESARLIAKYHPEHTQIAIYKEAGHLFAGSGIVGSQGVYLSVGGNKMANEAAKKDSDQKLKEHLKIWHG</sequence>
<feature type="transmembrane region" description="Helical" evidence="1">
    <location>
        <begin position="6"/>
        <end position="26"/>
    </location>
</feature>
<dbReference type="Proteomes" id="UP000003573">
    <property type="component" value="Unassembled WGS sequence"/>
</dbReference>